<dbReference type="SUPFAM" id="SSF53335">
    <property type="entry name" value="S-adenosyl-L-methionine-dependent methyltransferases"/>
    <property type="match status" value="1"/>
</dbReference>
<evidence type="ECO:0000313" key="3">
    <source>
        <dbReference type="Proteomes" id="UP001523392"/>
    </source>
</evidence>
<feature type="domain" description="Methyltransferase FkbM" evidence="1">
    <location>
        <begin position="395"/>
        <end position="542"/>
    </location>
</feature>
<dbReference type="Proteomes" id="UP001523392">
    <property type="component" value="Unassembled WGS sequence"/>
</dbReference>
<dbReference type="InterPro" id="IPR052514">
    <property type="entry name" value="SAM-dependent_MTase"/>
</dbReference>
<evidence type="ECO:0000313" key="2">
    <source>
        <dbReference type="EMBL" id="MCO6415967.1"/>
    </source>
</evidence>
<dbReference type="Gene3D" id="3.40.50.2000">
    <property type="entry name" value="Glycogen Phosphorylase B"/>
    <property type="match status" value="2"/>
</dbReference>
<name>A0ABT1D2Y1_9PROT</name>
<gene>
    <name evidence="2" type="ORF">JYK14_07220</name>
</gene>
<keyword evidence="3" id="KW-1185">Reference proteome</keyword>
<dbReference type="SUPFAM" id="SSF53756">
    <property type="entry name" value="UDP-Glycosyltransferase/glycogen phosphorylase"/>
    <property type="match status" value="1"/>
</dbReference>
<keyword evidence="2" id="KW-0808">Transferase</keyword>
<dbReference type="GO" id="GO:0032259">
    <property type="term" value="P:methylation"/>
    <property type="evidence" value="ECO:0007669"/>
    <property type="project" value="UniProtKB-KW"/>
</dbReference>
<comment type="caution">
    <text evidence="2">The sequence shown here is derived from an EMBL/GenBank/DDBJ whole genome shotgun (WGS) entry which is preliminary data.</text>
</comment>
<organism evidence="2 3">
    <name type="scientific">Siccirubricoccus soli</name>
    <dbReference type="NCBI Taxonomy" id="2899147"/>
    <lineage>
        <taxon>Bacteria</taxon>
        <taxon>Pseudomonadati</taxon>
        <taxon>Pseudomonadota</taxon>
        <taxon>Alphaproteobacteria</taxon>
        <taxon>Acetobacterales</taxon>
        <taxon>Roseomonadaceae</taxon>
        <taxon>Siccirubricoccus</taxon>
    </lineage>
</organism>
<dbReference type="NCBIfam" id="TIGR01444">
    <property type="entry name" value="fkbM_fam"/>
    <property type="match status" value="1"/>
</dbReference>
<dbReference type="PANTHER" id="PTHR34203:SF15">
    <property type="entry name" value="SLL1173 PROTEIN"/>
    <property type="match status" value="1"/>
</dbReference>
<dbReference type="GO" id="GO:0008168">
    <property type="term" value="F:methyltransferase activity"/>
    <property type="evidence" value="ECO:0007669"/>
    <property type="project" value="UniProtKB-KW"/>
</dbReference>
<dbReference type="Gene3D" id="3.40.50.150">
    <property type="entry name" value="Vaccinia Virus protein VP39"/>
    <property type="match status" value="1"/>
</dbReference>
<evidence type="ECO:0000259" key="1">
    <source>
        <dbReference type="Pfam" id="PF05050"/>
    </source>
</evidence>
<dbReference type="PANTHER" id="PTHR34203">
    <property type="entry name" value="METHYLTRANSFERASE, FKBM FAMILY PROTEIN"/>
    <property type="match status" value="1"/>
</dbReference>
<keyword evidence="2" id="KW-0489">Methyltransferase</keyword>
<dbReference type="InterPro" id="IPR006342">
    <property type="entry name" value="FkbM_mtfrase"/>
</dbReference>
<dbReference type="Pfam" id="PF13692">
    <property type="entry name" value="Glyco_trans_1_4"/>
    <property type="match status" value="1"/>
</dbReference>
<dbReference type="EMBL" id="JAFIRR010000040">
    <property type="protein sequence ID" value="MCO6415967.1"/>
    <property type="molecule type" value="Genomic_DNA"/>
</dbReference>
<dbReference type="RefSeq" id="WP_252952579.1">
    <property type="nucleotide sequence ID" value="NZ_JAFIRR010000040.1"/>
</dbReference>
<protein>
    <submittedName>
        <fullName evidence="2">FkbM family methyltransferase</fullName>
    </submittedName>
</protein>
<dbReference type="InterPro" id="IPR029063">
    <property type="entry name" value="SAM-dependent_MTases_sf"/>
</dbReference>
<proteinExistence type="predicted"/>
<reference evidence="2 3" key="1">
    <citation type="submission" date="2021-12" db="EMBL/GenBank/DDBJ databases">
        <title>Siccirubricoccus leaddurans sp. nov., a high concentration Zn2+ tolerance bacterium.</title>
        <authorList>
            <person name="Cao Y."/>
        </authorList>
    </citation>
    <scope>NUCLEOTIDE SEQUENCE [LARGE SCALE GENOMIC DNA]</scope>
    <source>
        <strain evidence="2 3">KC 17139</strain>
    </source>
</reference>
<accession>A0ABT1D2Y1</accession>
<dbReference type="CDD" id="cd03801">
    <property type="entry name" value="GT4_PimA-like"/>
    <property type="match status" value="1"/>
</dbReference>
<dbReference type="Pfam" id="PF05050">
    <property type="entry name" value="Methyltransf_21"/>
    <property type="match status" value="1"/>
</dbReference>
<sequence length="558" mass="60826">MTEMQDAPESGPRAGAARPPRLAMLELRGLEHFLPDLAAGLAASGQVEVRRFPVSGPADLAAALRWTDQPSRDAIWFEFCWPPFPELLARTEFGGRRVFMRVHRIEAYETPHVARTPWAAVTDCILVSEDMARLVREAVPGIEATTRLHVLHNGVDTRRFAPVEGSRDPFRLGWCGNMIARKNPTLALEILARLRQEDPRWRLHIVAGGGDRMVADAVVHLVPRMGLAGAVQFDGAVPAAAMPDWHARNALLLSTSLHESFGYAIAEAAAAGCDLAVLEHRGAAEFWPEEVRFATVAEAVARIRAARPGRWRDHVARRFSLERQVAQLLALLAERAAPRLPPLAPLAHGEWRGVLPLTDARDHIQRSVLATGRFYEAPMLEDLRTRLPEGALFVDVGANIGNHGLFAAGVCGARVLAFEPSPALAEHCAETFAANGLAARLELRRQGLGAAPGWATLHPGPEGNAGMTALDTSRPGDIEVVRLDDVLSERPAVLKVDVEGMECAVLDGAKEVLRRHRPALYVETGTEDSFAAVAALLRPLGYAPQRRFNATPTWLFLA</sequence>